<dbReference type="NCBIfam" id="NF002674">
    <property type="entry name" value="PRK02399.1-2"/>
    <property type="match status" value="1"/>
</dbReference>
<evidence type="ECO:0000313" key="4">
    <source>
        <dbReference type="Proteomes" id="UP000007347"/>
    </source>
</evidence>
<dbReference type="PIRSF" id="PIRSF033271">
    <property type="entry name" value="UCP033271"/>
    <property type="match status" value="1"/>
</dbReference>
<dbReference type="PANTHER" id="PTHR31862:SF1">
    <property type="entry name" value="UPF0261 DOMAIN PROTEIN (AFU_ORTHOLOGUE AFUA_1G10120)"/>
    <property type="match status" value="1"/>
</dbReference>
<name>K0NM29_DESTT</name>
<dbReference type="Proteomes" id="UP000007347">
    <property type="component" value="Chromosome"/>
</dbReference>
<gene>
    <name evidence="3" type="ordered locus">TOL2_C16000</name>
</gene>
<dbReference type="OrthoDB" id="9776369at2"/>
<keyword evidence="4" id="KW-1185">Reference proteome</keyword>
<dbReference type="PATRIC" id="fig|651182.5.peg.1911"/>
<dbReference type="STRING" id="651182.TOL2_C16000"/>
<accession>K0NM29</accession>
<feature type="domain" description="UPF0261" evidence="1">
    <location>
        <begin position="5"/>
        <end position="181"/>
    </location>
</feature>
<dbReference type="EMBL" id="FO203503">
    <property type="protein sequence ID" value="CCK79762.1"/>
    <property type="molecule type" value="Genomic_DNA"/>
</dbReference>
<dbReference type="InterPro" id="IPR056778">
    <property type="entry name" value="UPF0261_C"/>
</dbReference>
<dbReference type="Pfam" id="PF06792">
    <property type="entry name" value="UPF0261"/>
    <property type="match status" value="1"/>
</dbReference>
<reference evidence="3 4" key="1">
    <citation type="journal article" date="2013" name="Environ. Microbiol.">
        <title>Complete genome, catabolic sub-proteomes and key-metabolites of Desulfobacula toluolica Tol2, a marine, aromatic compound-degrading, sulfate-reducing bacterium.</title>
        <authorList>
            <person name="Wohlbrand L."/>
            <person name="Jacob J.H."/>
            <person name="Kube M."/>
            <person name="Mussmann M."/>
            <person name="Jarling R."/>
            <person name="Beck A."/>
            <person name="Amann R."/>
            <person name="Wilkes H."/>
            <person name="Reinhardt R."/>
            <person name="Rabus R."/>
        </authorList>
    </citation>
    <scope>NUCLEOTIDE SEQUENCE [LARGE SCALE GENOMIC DNA]</scope>
    <source>
        <strain evidence="4">DSM 7467 / Tol2</strain>
    </source>
</reference>
<evidence type="ECO:0000313" key="3">
    <source>
        <dbReference type="EMBL" id="CCK79762.1"/>
    </source>
</evidence>
<dbReference type="PANTHER" id="PTHR31862">
    <property type="entry name" value="UPF0261 DOMAIN PROTEIN (AFU_ORTHOLOGUE AFUA_1G10120)"/>
    <property type="match status" value="1"/>
</dbReference>
<protein>
    <submittedName>
        <fullName evidence="3">Conserved uncharacterized protein of p-ethylphenol catabolic gene cluster</fullName>
    </submittedName>
</protein>
<dbReference type="AlphaFoldDB" id="K0NM29"/>
<dbReference type="Gene3D" id="3.40.50.12020">
    <property type="entry name" value="Uncharacterised protein family UPF0261, NN domain"/>
    <property type="match status" value="1"/>
</dbReference>
<evidence type="ECO:0000259" key="2">
    <source>
        <dbReference type="Pfam" id="PF23189"/>
    </source>
</evidence>
<sequence>MTNSKTVLIISTLDTKREETRYLKYKFKEISVLPLLMDLSMRGKEKSHAELTPSDVASAGGSTIEQINNSKERSTITNIIIDGATKIAKDLYAAGKIHGVMALGGSTGSLMATDVMRALPFGIPKLMISSTAALPGLSTKYIGTGDILLFHSVIEISGVTDMLANVMDRACYAMKGMIKYVNNSFAGSDKKTIAMTMLGPCEQCASSVRQALEKEGYQVTGFSAAGVGDRAMEKMIAEGFFQGVIDLAPGGVGEHYFGYMRDGGPDRLESAGNKGIPQIISFCSVNHMTPSRSKYKKEFHERRKYDLDKFRTWLRLSPDELKEVACEFARKLNGAKAPVKLLIPTRGWSSVDCKGNPTYDPEEDKIFVETLKDGLNFGKAGLDSGIEIIEVDANMEDSAFSQQVTMAALELF</sequence>
<dbReference type="Gene3D" id="3.40.50.12030">
    <property type="entry name" value="Uncharacterised protein family UPF0261, NC domain"/>
    <property type="match status" value="1"/>
</dbReference>
<dbReference type="Pfam" id="PF23189">
    <property type="entry name" value="UPF0261_C"/>
    <property type="match status" value="1"/>
</dbReference>
<dbReference type="KEGG" id="dto:TOL2_C16000"/>
<dbReference type="HOGENOM" id="CLU_036813_1_0_7"/>
<dbReference type="InterPro" id="IPR044122">
    <property type="entry name" value="UPF0261_N"/>
</dbReference>
<dbReference type="CDD" id="cd15488">
    <property type="entry name" value="Tm-1-like"/>
    <property type="match status" value="1"/>
</dbReference>
<proteinExistence type="predicted"/>
<feature type="domain" description="UPF0261" evidence="2">
    <location>
        <begin position="190"/>
        <end position="411"/>
    </location>
</feature>
<evidence type="ECO:0000259" key="1">
    <source>
        <dbReference type="Pfam" id="PF06792"/>
    </source>
</evidence>
<dbReference type="RefSeq" id="WP_014957106.1">
    <property type="nucleotide sequence ID" value="NC_018645.1"/>
</dbReference>
<dbReference type="InterPro" id="IPR008322">
    <property type="entry name" value="UPF0261"/>
</dbReference>
<dbReference type="InterPro" id="IPR051353">
    <property type="entry name" value="Tobamovirus_resist_UPF0261"/>
</dbReference>
<organism evidence="3 4">
    <name type="scientific">Desulfobacula toluolica (strain DSM 7467 / Tol2)</name>
    <dbReference type="NCBI Taxonomy" id="651182"/>
    <lineage>
        <taxon>Bacteria</taxon>
        <taxon>Pseudomonadati</taxon>
        <taxon>Thermodesulfobacteriota</taxon>
        <taxon>Desulfobacteria</taxon>
        <taxon>Desulfobacterales</taxon>
        <taxon>Desulfobacteraceae</taxon>
        <taxon>Desulfobacula</taxon>
    </lineage>
</organism>